<keyword evidence="2" id="KW-1185">Reference proteome</keyword>
<accession>A0A344THL1</accession>
<proteinExistence type="predicted"/>
<dbReference type="KEGG" id="run:DR864_10480"/>
<dbReference type="OrthoDB" id="960713at2"/>
<dbReference type="AlphaFoldDB" id="A0A344THL1"/>
<dbReference type="RefSeq" id="WP_114066917.1">
    <property type="nucleotide sequence ID" value="NZ_CP030850.1"/>
</dbReference>
<gene>
    <name evidence="1" type="ORF">DR864_10480</name>
</gene>
<sequence>MSIQQTEALAAAIHELGYDSVDAFALEKAKEALRIEMGIYQQEVTEFENKYEMNFQSFLEKFDSIIKFGLFEKEDDGMEWRACLKAIELVESKLKTLED</sequence>
<protein>
    <submittedName>
        <fullName evidence="1">Uncharacterized protein</fullName>
    </submittedName>
</protein>
<evidence type="ECO:0000313" key="1">
    <source>
        <dbReference type="EMBL" id="AXE18132.1"/>
    </source>
</evidence>
<organism evidence="1 2">
    <name type="scientific">Runella rosea</name>
    <dbReference type="NCBI Taxonomy" id="2259595"/>
    <lineage>
        <taxon>Bacteria</taxon>
        <taxon>Pseudomonadati</taxon>
        <taxon>Bacteroidota</taxon>
        <taxon>Cytophagia</taxon>
        <taxon>Cytophagales</taxon>
        <taxon>Spirosomataceae</taxon>
        <taxon>Runella</taxon>
    </lineage>
</organism>
<dbReference type="Proteomes" id="UP000251993">
    <property type="component" value="Chromosome"/>
</dbReference>
<reference evidence="1 2" key="1">
    <citation type="submission" date="2018-07" db="EMBL/GenBank/DDBJ databases">
        <title>Genome sequencing of Runella.</title>
        <authorList>
            <person name="Baek M.-G."/>
            <person name="Yi H."/>
        </authorList>
    </citation>
    <scope>NUCLEOTIDE SEQUENCE [LARGE SCALE GENOMIC DNA]</scope>
    <source>
        <strain evidence="1 2">HYN0085</strain>
    </source>
</reference>
<name>A0A344THL1_9BACT</name>
<dbReference type="EMBL" id="CP030850">
    <property type="protein sequence ID" value="AXE18132.1"/>
    <property type="molecule type" value="Genomic_DNA"/>
</dbReference>
<evidence type="ECO:0000313" key="2">
    <source>
        <dbReference type="Proteomes" id="UP000251993"/>
    </source>
</evidence>